<dbReference type="GO" id="GO:0051117">
    <property type="term" value="F:ATPase binding"/>
    <property type="evidence" value="ECO:0007669"/>
    <property type="project" value="TreeGrafter"/>
</dbReference>
<dbReference type="Gene3D" id="3.90.226.10">
    <property type="entry name" value="2-enoyl-CoA Hydratase, Chain A, domain 1"/>
    <property type="match status" value="1"/>
</dbReference>
<comment type="similarity">
    <text evidence="1">Belongs to the peptidase S14 family.</text>
</comment>
<dbReference type="PANTHER" id="PTHR10381">
    <property type="entry name" value="ATP-DEPENDENT CLP PROTEASE PROTEOLYTIC SUBUNIT"/>
    <property type="match status" value="1"/>
</dbReference>
<keyword evidence="2" id="KW-0378">Hydrolase</keyword>
<organism evidence="2">
    <name type="scientific">uncultured Caudovirales phage</name>
    <dbReference type="NCBI Taxonomy" id="2100421"/>
    <lineage>
        <taxon>Viruses</taxon>
        <taxon>Duplodnaviria</taxon>
        <taxon>Heunggongvirae</taxon>
        <taxon>Uroviricota</taxon>
        <taxon>Caudoviricetes</taxon>
        <taxon>Peduoviridae</taxon>
        <taxon>Maltschvirus</taxon>
        <taxon>Maltschvirus maltsch</taxon>
    </lineage>
</organism>
<proteinExistence type="inferred from homology"/>
<dbReference type="SUPFAM" id="SSF52096">
    <property type="entry name" value="ClpP/crotonase"/>
    <property type="match status" value="1"/>
</dbReference>
<name>A0A6J5M4Y0_9CAUD</name>
<dbReference type="PRINTS" id="PR00127">
    <property type="entry name" value="CLPPROTEASEP"/>
</dbReference>
<dbReference type="InterPro" id="IPR023562">
    <property type="entry name" value="ClpP/TepA"/>
</dbReference>
<reference evidence="2" key="1">
    <citation type="submission" date="2020-04" db="EMBL/GenBank/DDBJ databases">
        <authorList>
            <person name="Chiriac C."/>
            <person name="Salcher M."/>
            <person name="Ghai R."/>
            <person name="Kavagutti S V."/>
        </authorList>
    </citation>
    <scope>NUCLEOTIDE SEQUENCE</scope>
</reference>
<dbReference type="GO" id="GO:0006515">
    <property type="term" value="P:protein quality control for misfolded or incompletely synthesized proteins"/>
    <property type="evidence" value="ECO:0007669"/>
    <property type="project" value="TreeGrafter"/>
</dbReference>
<evidence type="ECO:0000256" key="1">
    <source>
        <dbReference type="ARBA" id="ARBA00007039"/>
    </source>
</evidence>
<keyword evidence="2" id="KW-0645">Protease</keyword>
<dbReference type="GO" id="GO:0004176">
    <property type="term" value="F:ATP-dependent peptidase activity"/>
    <property type="evidence" value="ECO:0007669"/>
    <property type="project" value="InterPro"/>
</dbReference>
<evidence type="ECO:0000313" key="2">
    <source>
        <dbReference type="EMBL" id="CAB4141191.1"/>
    </source>
</evidence>
<dbReference type="InterPro" id="IPR001907">
    <property type="entry name" value="ClpP"/>
</dbReference>
<dbReference type="PANTHER" id="PTHR10381:SF11">
    <property type="entry name" value="ATP-DEPENDENT CLP PROTEASE PROTEOLYTIC SUBUNIT, MITOCHONDRIAL"/>
    <property type="match status" value="1"/>
</dbReference>
<protein>
    <submittedName>
        <fullName evidence="2">ClpP Protease subunit of ATP-dependent Clp proteases</fullName>
    </submittedName>
</protein>
<sequence length="217" mass="24063">MCIEFRERSVMSNEPKIKNAILVNEFSEYGVKLFKTDFDELNSSPMPIIPIFIDSFGGEIYSLLAMLDIMSTSVKPIATIALGKAMSCGSILLACGSPKFRFVGPHSTVMIHDAATFSFGKIEDLKADVGEAERLNHKIFEILNEKCSKSKGYFQSQVAAKKHVNWYLDSSEVLKHGLADHVGIPVIDSLFNLDIVSLPKKTKSTKPTNKKKSSKKK</sequence>
<dbReference type="Pfam" id="PF00574">
    <property type="entry name" value="CLP_protease"/>
    <property type="match status" value="1"/>
</dbReference>
<dbReference type="GO" id="GO:0009368">
    <property type="term" value="C:endopeptidase Clp complex"/>
    <property type="evidence" value="ECO:0007669"/>
    <property type="project" value="TreeGrafter"/>
</dbReference>
<dbReference type="EMBL" id="LR796388">
    <property type="protein sequence ID" value="CAB4141191.1"/>
    <property type="molecule type" value="Genomic_DNA"/>
</dbReference>
<accession>A0A6J5M4Y0</accession>
<dbReference type="GO" id="GO:0004252">
    <property type="term" value="F:serine-type endopeptidase activity"/>
    <property type="evidence" value="ECO:0007669"/>
    <property type="project" value="InterPro"/>
</dbReference>
<gene>
    <name evidence="2" type="ORF">UFOVP410_30</name>
</gene>
<dbReference type="InterPro" id="IPR029045">
    <property type="entry name" value="ClpP/crotonase-like_dom_sf"/>
</dbReference>